<comment type="similarity">
    <text evidence="1">Belongs to the UPF0045 family.</text>
</comment>
<sequence length="64" mass="6912">MIIAEFAIFPTSEGVSVSKYVKEAIKVIESSGLKHETGGMSTTIEAPDLDTLFKIIEVLKTISP</sequence>
<dbReference type="Pfam" id="PF01910">
    <property type="entry name" value="Thiamine_BP"/>
    <property type="match status" value="1"/>
</dbReference>
<organism evidence="3">
    <name type="scientific">marine sediment metagenome</name>
    <dbReference type="NCBI Taxonomy" id="412755"/>
    <lineage>
        <taxon>unclassified sequences</taxon>
        <taxon>metagenomes</taxon>
        <taxon>ecological metagenomes</taxon>
    </lineage>
</organism>
<dbReference type="InterPro" id="IPR051614">
    <property type="entry name" value="UPF0045_domain"/>
</dbReference>
<accession>X1HYK4</accession>
<dbReference type="AlphaFoldDB" id="X1HYK4"/>
<dbReference type="Gene3D" id="3.30.70.930">
    <property type="match status" value="1"/>
</dbReference>
<comment type="caution">
    <text evidence="3">The sequence shown here is derived from an EMBL/GenBank/DDBJ whole genome shotgun (WGS) entry which is preliminary data.</text>
</comment>
<evidence type="ECO:0000259" key="2">
    <source>
        <dbReference type="Pfam" id="PF01910"/>
    </source>
</evidence>
<feature type="domain" description="Thiamine-binding protein" evidence="2">
    <location>
        <begin position="4"/>
        <end position="60"/>
    </location>
</feature>
<dbReference type="GO" id="GO:0005829">
    <property type="term" value="C:cytosol"/>
    <property type="evidence" value="ECO:0007669"/>
    <property type="project" value="TreeGrafter"/>
</dbReference>
<dbReference type="EMBL" id="BARU01019240">
    <property type="protein sequence ID" value="GAH50383.1"/>
    <property type="molecule type" value="Genomic_DNA"/>
</dbReference>
<evidence type="ECO:0000313" key="3">
    <source>
        <dbReference type="EMBL" id="GAH50383.1"/>
    </source>
</evidence>
<reference evidence="3" key="1">
    <citation type="journal article" date="2014" name="Front. Microbiol.">
        <title>High frequency of phylogenetically diverse reductive dehalogenase-homologous genes in deep subseafloor sedimentary metagenomes.</title>
        <authorList>
            <person name="Kawai M."/>
            <person name="Futagami T."/>
            <person name="Toyoda A."/>
            <person name="Takaki Y."/>
            <person name="Nishi S."/>
            <person name="Hori S."/>
            <person name="Arai W."/>
            <person name="Tsubouchi T."/>
            <person name="Morono Y."/>
            <person name="Uchiyama I."/>
            <person name="Ito T."/>
            <person name="Fujiyama A."/>
            <person name="Inagaki F."/>
            <person name="Takami H."/>
        </authorList>
    </citation>
    <scope>NUCLEOTIDE SEQUENCE</scope>
    <source>
        <strain evidence="3">Expedition CK06-06</strain>
    </source>
</reference>
<dbReference type="PANTHER" id="PTHR33777">
    <property type="entry name" value="UPF0045 PROTEIN ECM15"/>
    <property type="match status" value="1"/>
</dbReference>
<dbReference type="InterPro" id="IPR029756">
    <property type="entry name" value="MTH1187/YkoF-like"/>
</dbReference>
<protein>
    <recommendedName>
        <fullName evidence="2">Thiamine-binding protein domain-containing protein</fullName>
    </recommendedName>
</protein>
<evidence type="ECO:0000256" key="1">
    <source>
        <dbReference type="ARBA" id="ARBA00010272"/>
    </source>
</evidence>
<gene>
    <name evidence="3" type="ORF">S03H2_31706</name>
</gene>
<name>X1HYK4_9ZZZZ</name>
<dbReference type="SUPFAM" id="SSF89957">
    <property type="entry name" value="MTH1187/YkoF-like"/>
    <property type="match status" value="1"/>
</dbReference>
<dbReference type="InterPro" id="IPR002767">
    <property type="entry name" value="Thiamine_BP"/>
</dbReference>
<dbReference type="PANTHER" id="PTHR33777:SF1">
    <property type="entry name" value="UPF0045 PROTEIN ECM15"/>
    <property type="match status" value="1"/>
</dbReference>
<proteinExistence type="inferred from homology"/>